<organism evidence="2 3">
    <name type="scientific">Pisolithus microcarpus 441</name>
    <dbReference type="NCBI Taxonomy" id="765257"/>
    <lineage>
        <taxon>Eukaryota</taxon>
        <taxon>Fungi</taxon>
        <taxon>Dikarya</taxon>
        <taxon>Basidiomycota</taxon>
        <taxon>Agaricomycotina</taxon>
        <taxon>Agaricomycetes</taxon>
        <taxon>Agaricomycetidae</taxon>
        <taxon>Boletales</taxon>
        <taxon>Sclerodermatineae</taxon>
        <taxon>Pisolithaceae</taxon>
        <taxon>Pisolithus</taxon>
    </lineage>
</organism>
<evidence type="ECO:0000313" key="3">
    <source>
        <dbReference type="Proteomes" id="UP000054018"/>
    </source>
</evidence>
<dbReference type="AlphaFoldDB" id="A0A0C9YD88"/>
<dbReference type="Pfam" id="PF26138">
    <property type="entry name" value="DUF8040"/>
    <property type="match status" value="1"/>
</dbReference>
<protein>
    <recommendedName>
        <fullName evidence="1">DUF8040 domain-containing protein</fullName>
    </recommendedName>
</protein>
<name>A0A0C9YD88_9AGAM</name>
<keyword evidence="3" id="KW-1185">Reference proteome</keyword>
<accession>A0A0C9YD88</accession>
<sequence length="57" mass="6821">HSKHITLEEQVSIFLYTCVTGLLTRHVSERFQQSNGTISKYFKKMLFTFSNKIYKKY</sequence>
<gene>
    <name evidence="2" type="ORF">PISMIDRAFT_48951</name>
</gene>
<feature type="domain" description="DUF8040" evidence="1">
    <location>
        <begin position="1"/>
        <end position="48"/>
    </location>
</feature>
<feature type="non-terminal residue" evidence="2">
    <location>
        <position position="57"/>
    </location>
</feature>
<reference evidence="3" key="2">
    <citation type="submission" date="2015-01" db="EMBL/GenBank/DDBJ databases">
        <title>Evolutionary Origins and Diversification of the Mycorrhizal Mutualists.</title>
        <authorList>
            <consortium name="DOE Joint Genome Institute"/>
            <consortium name="Mycorrhizal Genomics Consortium"/>
            <person name="Kohler A."/>
            <person name="Kuo A."/>
            <person name="Nagy L.G."/>
            <person name="Floudas D."/>
            <person name="Copeland A."/>
            <person name="Barry K.W."/>
            <person name="Cichocki N."/>
            <person name="Veneault-Fourrey C."/>
            <person name="LaButti K."/>
            <person name="Lindquist E.A."/>
            <person name="Lipzen A."/>
            <person name="Lundell T."/>
            <person name="Morin E."/>
            <person name="Murat C."/>
            <person name="Riley R."/>
            <person name="Ohm R."/>
            <person name="Sun H."/>
            <person name="Tunlid A."/>
            <person name="Henrissat B."/>
            <person name="Grigoriev I.V."/>
            <person name="Hibbett D.S."/>
            <person name="Martin F."/>
        </authorList>
    </citation>
    <scope>NUCLEOTIDE SEQUENCE [LARGE SCALE GENOMIC DNA]</scope>
    <source>
        <strain evidence="3">441</strain>
    </source>
</reference>
<reference evidence="2 3" key="1">
    <citation type="submission" date="2014-04" db="EMBL/GenBank/DDBJ databases">
        <authorList>
            <consortium name="DOE Joint Genome Institute"/>
            <person name="Kuo A."/>
            <person name="Kohler A."/>
            <person name="Costa M.D."/>
            <person name="Nagy L.G."/>
            <person name="Floudas D."/>
            <person name="Copeland A."/>
            <person name="Barry K.W."/>
            <person name="Cichocki N."/>
            <person name="Veneault-Fourrey C."/>
            <person name="LaButti K."/>
            <person name="Lindquist E.A."/>
            <person name="Lipzen A."/>
            <person name="Lundell T."/>
            <person name="Morin E."/>
            <person name="Murat C."/>
            <person name="Sun H."/>
            <person name="Tunlid A."/>
            <person name="Henrissat B."/>
            <person name="Grigoriev I.V."/>
            <person name="Hibbett D.S."/>
            <person name="Martin F."/>
            <person name="Nordberg H.P."/>
            <person name="Cantor M.N."/>
            <person name="Hua S.X."/>
        </authorList>
    </citation>
    <scope>NUCLEOTIDE SEQUENCE [LARGE SCALE GENOMIC DNA]</scope>
    <source>
        <strain evidence="2 3">441</strain>
    </source>
</reference>
<proteinExistence type="predicted"/>
<dbReference type="HOGENOM" id="CLU_200854_1_0_1"/>
<dbReference type="EMBL" id="KN833735">
    <property type="protein sequence ID" value="KIK22780.1"/>
    <property type="molecule type" value="Genomic_DNA"/>
</dbReference>
<dbReference type="InterPro" id="IPR058353">
    <property type="entry name" value="DUF8040"/>
</dbReference>
<evidence type="ECO:0000313" key="2">
    <source>
        <dbReference type="EMBL" id="KIK22780.1"/>
    </source>
</evidence>
<dbReference type="Proteomes" id="UP000054018">
    <property type="component" value="Unassembled WGS sequence"/>
</dbReference>
<dbReference type="OrthoDB" id="2635811at2759"/>
<evidence type="ECO:0000259" key="1">
    <source>
        <dbReference type="Pfam" id="PF26138"/>
    </source>
</evidence>
<feature type="non-terminal residue" evidence="2">
    <location>
        <position position="1"/>
    </location>
</feature>